<dbReference type="InterPro" id="IPR002575">
    <property type="entry name" value="Aminoglycoside_PTrfase"/>
</dbReference>
<dbReference type="CDD" id="cd05151">
    <property type="entry name" value="ChoK-like"/>
    <property type="match status" value="1"/>
</dbReference>
<evidence type="ECO:0000313" key="2">
    <source>
        <dbReference type="EMBL" id="MCJ8239114.1"/>
    </source>
</evidence>
<comment type="caution">
    <text evidence="2">The sequence shown here is derived from an EMBL/GenBank/DDBJ whole genome shotgun (WGS) entry which is preliminary data.</text>
</comment>
<dbReference type="InterPro" id="IPR011009">
    <property type="entry name" value="Kinase-like_dom_sf"/>
</dbReference>
<organism evidence="2 3">
    <name type="scientific">Peteryoungia algae</name>
    <dbReference type="NCBI Taxonomy" id="2919917"/>
    <lineage>
        <taxon>Bacteria</taxon>
        <taxon>Pseudomonadati</taxon>
        <taxon>Pseudomonadota</taxon>
        <taxon>Alphaproteobacteria</taxon>
        <taxon>Hyphomicrobiales</taxon>
        <taxon>Rhizobiaceae</taxon>
        <taxon>Peteryoungia</taxon>
    </lineage>
</organism>
<keyword evidence="3" id="KW-1185">Reference proteome</keyword>
<dbReference type="Gene3D" id="3.30.200.20">
    <property type="entry name" value="Phosphorylase Kinase, domain 1"/>
    <property type="match status" value="1"/>
</dbReference>
<dbReference type="PANTHER" id="PTHR22603">
    <property type="entry name" value="CHOLINE/ETHANOALAMINE KINASE"/>
    <property type="match status" value="1"/>
</dbReference>
<dbReference type="Gene3D" id="3.90.1200.10">
    <property type="match status" value="1"/>
</dbReference>
<dbReference type="EMBL" id="JALAYX010000003">
    <property type="protein sequence ID" value="MCJ8239114.1"/>
    <property type="molecule type" value="Genomic_DNA"/>
</dbReference>
<reference evidence="2 3" key="1">
    <citation type="submission" date="2022-03" db="EMBL/GenBank/DDBJ databases">
        <title>Rhizobium SSM4.3 sp. nov., isolated from Sediment (Gouqi Island).</title>
        <authorList>
            <person name="Chen G."/>
        </authorList>
    </citation>
    <scope>NUCLEOTIDE SEQUENCE [LARGE SCALE GENOMIC DNA]</scope>
    <source>
        <strain evidence="2 3">SSM4.3</strain>
    </source>
</reference>
<name>A0ABT0D1G8_9HYPH</name>
<dbReference type="RefSeq" id="WP_245136839.1">
    <property type="nucleotide sequence ID" value="NZ_CP128477.1"/>
</dbReference>
<proteinExistence type="predicted"/>
<sequence>MTDVTPPPLIENRIAALPCWNGALEISVLKGGLSNESFLVADATGRHVVRFGTDYPFHQVSRTRELMTARAAHGAGFAPKVEYAEPGIMVSTFLDAKTFSAGDVAAERERVALLLRRFHNEMPRHVSGAGFMFWPFHVVRDYARTLEAGGSRMIPQLARYLVLAEELEAVQSPLPIVFAHNDLLPSNILDDGERLWLIDFEYAGFSTAMFDLAGATSNAGLTADQSEEFLTAYFGGAPSSEIRRSLAAMQCASLLREAMWSMTSELYLDAPGADYVGYTAENLTRLQEALDHYNSVYGKHSK</sequence>
<evidence type="ECO:0000259" key="1">
    <source>
        <dbReference type="Pfam" id="PF01636"/>
    </source>
</evidence>
<dbReference type="PANTHER" id="PTHR22603:SF66">
    <property type="entry name" value="ETHANOLAMINE KINASE"/>
    <property type="match status" value="1"/>
</dbReference>
<evidence type="ECO:0000313" key="3">
    <source>
        <dbReference type="Proteomes" id="UP001522662"/>
    </source>
</evidence>
<gene>
    <name evidence="2" type="ORF">MKJ03_12305</name>
</gene>
<dbReference type="Pfam" id="PF01636">
    <property type="entry name" value="APH"/>
    <property type="match status" value="1"/>
</dbReference>
<protein>
    <submittedName>
        <fullName evidence="2">Phosphotransferase</fullName>
    </submittedName>
</protein>
<feature type="domain" description="Aminoglycoside phosphotransferase" evidence="1">
    <location>
        <begin position="26"/>
        <end position="236"/>
    </location>
</feature>
<accession>A0ABT0D1G8</accession>
<dbReference type="SUPFAM" id="SSF56112">
    <property type="entry name" value="Protein kinase-like (PK-like)"/>
    <property type="match status" value="1"/>
</dbReference>
<dbReference type="Proteomes" id="UP001522662">
    <property type="component" value="Unassembled WGS sequence"/>
</dbReference>